<dbReference type="InterPro" id="IPR033876">
    <property type="entry name" value="SAP-like"/>
</dbReference>
<feature type="active site" evidence="6">
    <location>
        <position position="78"/>
    </location>
</feature>
<feature type="domain" description="Peptidase A1" evidence="10">
    <location>
        <begin position="60"/>
        <end position="413"/>
    </location>
</feature>
<dbReference type="InterPro" id="IPR021109">
    <property type="entry name" value="Peptidase_aspartic_dom_sf"/>
</dbReference>
<dbReference type="GO" id="GO:0004190">
    <property type="term" value="F:aspartic-type endopeptidase activity"/>
    <property type="evidence" value="ECO:0007669"/>
    <property type="project" value="UniProtKB-KW"/>
</dbReference>
<dbReference type="PROSITE" id="PS51767">
    <property type="entry name" value="PEPTIDASE_A1"/>
    <property type="match status" value="1"/>
</dbReference>
<accession>A0AAN6XHF9</accession>
<dbReference type="InterPro" id="IPR001969">
    <property type="entry name" value="Aspartic_peptidase_AS"/>
</dbReference>
<dbReference type="Gene3D" id="2.40.70.10">
    <property type="entry name" value="Acid Proteases"/>
    <property type="match status" value="2"/>
</dbReference>
<dbReference type="AlphaFoldDB" id="A0AAN6XHF9"/>
<evidence type="ECO:0000313" key="12">
    <source>
        <dbReference type="Proteomes" id="UP001303160"/>
    </source>
</evidence>
<evidence type="ECO:0000256" key="6">
    <source>
        <dbReference type="PIRSR" id="PIRSR601461-1"/>
    </source>
</evidence>
<dbReference type="Proteomes" id="UP001303160">
    <property type="component" value="Unassembled WGS sequence"/>
</dbReference>
<evidence type="ECO:0000256" key="7">
    <source>
        <dbReference type="RuleBase" id="RU000454"/>
    </source>
</evidence>
<keyword evidence="12" id="KW-1185">Reference proteome</keyword>
<evidence type="ECO:0000256" key="2">
    <source>
        <dbReference type="ARBA" id="ARBA00022670"/>
    </source>
</evidence>
<sequence length="524" mass="56083">MQLVAASVLALASGVFAQNVVQFNVTRGVPGVHLGAIPVLGKRMVTHSERLINFMAGGGYYARVSLGTPPQVITMLLDTGSSDAWVLSHKADLCLDDDLQQEALSICVDTFNPSKSSTHKVIDPRGFKITYLDGGVASGGWMQDDFTIGGTTIKSLQLAYVTKAVRNTGILGLGFSASEKAATKYPNIIDQLSSQKLISSKAFSLYLNDRRTDAGSILFGGIDTDKFIGPLQIIPLLATNGTYTSFEIDFSSLVVTLPNSTLLDMPTSRLKHPAPAVLDSGTTLSYLPDAMVDLMTENLSTYFDPELGMILIDCSYLTLPPSPATLSFQFLFLNSTASIRVPVWEMVLDVLSPSYVAPDAAPFEDACLFGIQSTEIFEATGTVKQPNFTLLGDTFLRSAYVVFDLGSYEVGLGQANLNSSMTRIIELKEQPTKQDDGDDNNDNNDNSNTDGNPTETTATKTKGLPSVTGVWAQQTTFTPTAGPVMTLVTTKNHAVRFGAGMGEVIGVMGVASFFTIMGGTLMTL</sequence>
<feature type="signal peptide" evidence="9">
    <location>
        <begin position="1"/>
        <end position="17"/>
    </location>
</feature>
<keyword evidence="4 7" id="KW-0064">Aspartyl protease</keyword>
<reference evidence="11" key="2">
    <citation type="submission" date="2023-05" db="EMBL/GenBank/DDBJ databases">
        <authorList>
            <consortium name="Lawrence Berkeley National Laboratory"/>
            <person name="Steindorff A."/>
            <person name="Hensen N."/>
            <person name="Bonometti L."/>
            <person name="Westerberg I."/>
            <person name="Brannstrom I.O."/>
            <person name="Guillou S."/>
            <person name="Cros-Aarteil S."/>
            <person name="Calhoun S."/>
            <person name="Haridas S."/>
            <person name="Kuo A."/>
            <person name="Mondo S."/>
            <person name="Pangilinan J."/>
            <person name="Riley R."/>
            <person name="Labutti K."/>
            <person name="Andreopoulos B."/>
            <person name="Lipzen A."/>
            <person name="Chen C."/>
            <person name="Yanf M."/>
            <person name="Daum C."/>
            <person name="Ng V."/>
            <person name="Clum A."/>
            <person name="Ohm R."/>
            <person name="Martin F."/>
            <person name="Silar P."/>
            <person name="Natvig D."/>
            <person name="Lalanne C."/>
            <person name="Gautier V."/>
            <person name="Ament-Velasquez S.L."/>
            <person name="Kruys A."/>
            <person name="Hutchinson M.I."/>
            <person name="Powell A.J."/>
            <person name="Barry K."/>
            <person name="Miller A.N."/>
            <person name="Grigoriev I.V."/>
            <person name="Debuchy R."/>
            <person name="Gladieux P."/>
            <person name="Thoren M.H."/>
            <person name="Johannesson H."/>
        </authorList>
    </citation>
    <scope>NUCLEOTIDE SEQUENCE</scope>
    <source>
        <strain evidence="11">CBS 315.58</strain>
    </source>
</reference>
<protein>
    <submittedName>
        <fullName evidence="11">Aspartic peptidase domain-containing protein</fullName>
    </submittedName>
</protein>
<evidence type="ECO:0000313" key="11">
    <source>
        <dbReference type="EMBL" id="KAK4199621.1"/>
    </source>
</evidence>
<evidence type="ECO:0000256" key="9">
    <source>
        <dbReference type="SAM" id="SignalP"/>
    </source>
</evidence>
<dbReference type="CDD" id="cd05474">
    <property type="entry name" value="SAP_like"/>
    <property type="match status" value="1"/>
</dbReference>
<feature type="region of interest" description="Disordered" evidence="8">
    <location>
        <begin position="429"/>
        <end position="464"/>
    </location>
</feature>
<dbReference type="InterPro" id="IPR033121">
    <property type="entry name" value="PEPTIDASE_A1"/>
</dbReference>
<evidence type="ECO:0000259" key="10">
    <source>
        <dbReference type="PROSITE" id="PS51767"/>
    </source>
</evidence>
<dbReference type="Pfam" id="PF00026">
    <property type="entry name" value="Asp"/>
    <property type="match status" value="1"/>
</dbReference>
<name>A0AAN6XHF9_9PEZI</name>
<comment type="similarity">
    <text evidence="1 7">Belongs to the peptidase A1 family.</text>
</comment>
<dbReference type="PANTHER" id="PTHR47966">
    <property type="entry name" value="BETA-SITE APP-CLEAVING ENZYME, ISOFORM A-RELATED"/>
    <property type="match status" value="1"/>
</dbReference>
<keyword evidence="5 7" id="KW-0378">Hydrolase</keyword>
<feature type="compositionally biased region" description="Low complexity" evidence="8">
    <location>
        <begin position="443"/>
        <end position="452"/>
    </location>
</feature>
<evidence type="ECO:0000256" key="1">
    <source>
        <dbReference type="ARBA" id="ARBA00007447"/>
    </source>
</evidence>
<evidence type="ECO:0000256" key="3">
    <source>
        <dbReference type="ARBA" id="ARBA00022729"/>
    </source>
</evidence>
<dbReference type="SUPFAM" id="SSF50630">
    <property type="entry name" value="Acid proteases"/>
    <property type="match status" value="1"/>
</dbReference>
<dbReference type="InterPro" id="IPR001461">
    <property type="entry name" value="Aspartic_peptidase_A1"/>
</dbReference>
<reference evidence="11" key="1">
    <citation type="journal article" date="2023" name="Mol. Phylogenet. Evol.">
        <title>Genome-scale phylogeny and comparative genomics of the fungal order Sordariales.</title>
        <authorList>
            <person name="Hensen N."/>
            <person name="Bonometti L."/>
            <person name="Westerberg I."/>
            <person name="Brannstrom I.O."/>
            <person name="Guillou S."/>
            <person name="Cros-Aarteil S."/>
            <person name="Calhoun S."/>
            <person name="Haridas S."/>
            <person name="Kuo A."/>
            <person name="Mondo S."/>
            <person name="Pangilinan J."/>
            <person name="Riley R."/>
            <person name="LaButti K."/>
            <person name="Andreopoulos B."/>
            <person name="Lipzen A."/>
            <person name="Chen C."/>
            <person name="Yan M."/>
            <person name="Daum C."/>
            <person name="Ng V."/>
            <person name="Clum A."/>
            <person name="Steindorff A."/>
            <person name="Ohm R.A."/>
            <person name="Martin F."/>
            <person name="Silar P."/>
            <person name="Natvig D.O."/>
            <person name="Lalanne C."/>
            <person name="Gautier V."/>
            <person name="Ament-Velasquez S.L."/>
            <person name="Kruys A."/>
            <person name="Hutchinson M.I."/>
            <person name="Powell A.J."/>
            <person name="Barry K."/>
            <person name="Miller A.N."/>
            <person name="Grigoriev I.V."/>
            <person name="Debuchy R."/>
            <person name="Gladieux P."/>
            <person name="Hiltunen Thoren M."/>
            <person name="Johannesson H."/>
        </authorList>
    </citation>
    <scope>NUCLEOTIDE SEQUENCE</scope>
    <source>
        <strain evidence="11">CBS 315.58</strain>
    </source>
</reference>
<comment type="caution">
    <text evidence="11">The sequence shown here is derived from an EMBL/GenBank/DDBJ whole genome shotgun (WGS) entry which is preliminary data.</text>
</comment>
<gene>
    <name evidence="11" type="ORF">QBC40DRAFT_81027</name>
</gene>
<proteinExistence type="inferred from homology"/>
<dbReference type="EMBL" id="MU863930">
    <property type="protein sequence ID" value="KAK4199621.1"/>
    <property type="molecule type" value="Genomic_DNA"/>
</dbReference>
<dbReference type="GO" id="GO:0006508">
    <property type="term" value="P:proteolysis"/>
    <property type="evidence" value="ECO:0007669"/>
    <property type="project" value="UniProtKB-KW"/>
</dbReference>
<feature type="chain" id="PRO_5042871592" evidence="9">
    <location>
        <begin position="18"/>
        <end position="524"/>
    </location>
</feature>
<dbReference type="PANTHER" id="PTHR47966:SF65">
    <property type="entry name" value="ASPARTIC-TYPE ENDOPEPTIDASE"/>
    <property type="match status" value="1"/>
</dbReference>
<keyword evidence="2 7" id="KW-0645">Protease</keyword>
<evidence type="ECO:0000256" key="5">
    <source>
        <dbReference type="ARBA" id="ARBA00022801"/>
    </source>
</evidence>
<evidence type="ECO:0000256" key="8">
    <source>
        <dbReference type="SAM" id="MobiDB-lite"/>
    </source>
</evidence>
<dbReference type="PROSITE" id="PS00141">
    <property type="entry name" value="ASP_PROTEASE"/>
    <property type="match status" value="1"/>
</dbReference>
<feature type="active site" evidence="6">
    <location>
        <position position="279"/>
    </location>
</feature>
<organism evidence="11 12">
    <name type="scientific">Triangularia verruculosa</name>
    <dbReference type="NCBI Taxonomy" id="2587418"/>
    <lineage>
        <taxon>Eukaryota</taxon>
        <taxon>Fungi</taxon>
        <taxon>Dikarya</taxon>
        <taxon>Ascomycota</taxon>
        <taxon>Pezizomycotina</taxon>
        <taxon>Sordariomycetes</taxon>
        <taxon>Sordariomycetidae</taxon>
        <taxon>Sordariales</taxon>
        <taxon>Podosporaceae</taxon>
        <taxon>Triangularia</taxon>
    </lineage>
</organism>
<keyword evidence="3 9" id="KW-0732">Signal</keyword>
<evidence type="ECO:0000256" key="4">
    <source>
        <dbReference type="ARBA" id="ARBA00022750"/>
    </source>
</evidence>
<dbReference type="PRINTS" id="PR00792">
    <property type="entry name" value="PEPSIN"/>
</dbReference>